<protein>
    <submittedName>
        <fullName evidence="1">Uncharacterized protein</fullName>
    </submittedName>
</protein>
<organism evidence="1">
    <name type="scientific">Arundo donax</name>
    <name type="common">Giant reed</name>
    <name type="synonym">Donax arundinaceus</name>
    <dbReference type="NCBI Taxonomy" id="35708"/>
    <lineage>
        <taxon>Eukaryota</taxon>
        <taxon>Viridiplantae</taxon>
        <taxon>Streptophyta</taxon>
        <taxon>Embryophyta</taxon>
        <taxon>Tracheophyta</taxon>
        <taxon>Spermatophyta</taxon>
        <taxon>Magnoliopsida</taxon>
        <taxon>Liliopsida</taxon>
        <taxon>Poales</taxon>
        <taxon>Poaceae</taxon>
        <taxon>PACMAD clade</taxon>
        <taxon>Arundinoideae</taxon>
        <taxon>Arundineae</taxon>
        <taxon>Arundo</taxon>
    </lineage>
</organism>
<reference evidence="1" key="2">
    <citation type="journal article" date="2015" name="Data Brief">
        <title>Shoot transcriptome of the giant reed, Arundo donax.</title>
        <authorList>
            <person name="Barrero R.A."/>
            <person name="Guerrero F.D."/>
            <person name="Moolhuijzen P."/>
            <person name="Goolsby J.A."/>
            <person name="Tidwell J."/>
            <person name="Bellgard S.E."/>
            <person name="Bellgard M.I."/>
        </authorList>
    </citation>
    <scope>NUCLEOTIDE SEQUENCE</scope>
    <source>
        <tissue evidence="1">Shoot tissue taken approximately 20 cm above the soil surface</tissue>
    </source>
</reference>
<name>A0A0A9EAJ4_ARUDO</name>
<reference evidence="1" key="1">
    <citation type="submission" date="2014-09" db="EMBL/GenBank/DDBJ databases">
        <authorList>
            <person name="Magalhaes I.L.F."/>
            <person name="Oliveira U."/>
            <person name="Santos F.R."/>
            <person name="Vidigal T.H.D.A."/>
            <person name="Brescovit A.D."/>
            <person name="Santos A.J."/>
        </authorList>
    </citation>
    <scope>NUCLEOTIDE SEQUENCE</scope>
    <source>
        <tissue evidence="1">Shoot tissue taken approximately 20 cm above the soil surface</tissue>
    </source>
</reference>
<dbReference type="EMBL" id="GBRH01201842">
    <property type="protein sequence ID" value="JAD96053.1"/>
    <property type="molecule type" value="Transcribed_RNA"/>
</dbReference>
<dbReference type="AlphaFoldDB" id="A0A0A9EAJ4"/>
<accession>A0A0A9EAJ4</accession>
<sequence>MKMTIIWYAKNASCICEMCLSLAVRSTKICRWKGNSKYCHLYIYIWTSHMTLENKITEGGIIPSINKSQSEVATEIPDLLH</sequence>
<evidence type="ECO:0000313" key="1">
    <source>
        <dbReference type="EMBL" id="JAD96053.1"/>
    </source>
</evidence>
<proteinExistence type="predicted"/>